<keyword evidence="4" id="KW-1185">Reference proteome</keyword>
<dbReference type="Pfam" id="PF23562">
    <property type="entry name" value="AMP-binding_C_3"/>
    <property type="match status" value="1"/>
</dbReference>
<proteinExistence type="inferred from homology"/>
<gene>
    <name evidence="3" type="ORF">D9757_001533</name>
</gene>
<dbReference type="PANTHER" id="PTHR43201">
    <property type="entry name" value="ACYL-COA SYNTHETASE"/>
    <property type="match status" value="1"/>
</dbReference>
<dbReference type="EMBL" id="JAACJN010000006">
    <property type="protein sequence ID" value="KAF5392253.1"/>
    <property type="molecule type" value="Genomic_DNA"/>
</dbReference>
<accession>A0A8H5HZB1</accession>
<organism evidence="3 4">
    <name type="scientific">Collybiopsis confluens</name>
    <dbReference type="NCBI Taxonomy" id="2823264"/>
    <lineage>
        <taxon>Eukaryota</taxon>
        <taxon>Fungi</taxon>
        <taxon>Dikarya</taxon>
        <taxon>Basidiomycota</taxon>
        <taxon>Agaricomycotina</taxon>
        <taxon>Agaricomycetes</taxon>
        <taxon>Agaricomycetidae</taxon>
        <taxon>Agaricales</taxon>
        <taxon>Marasmiineae</taxon>
        <taxon>Omphalotaceae</taxon>
        <taxon>Collybiopsis</taxon>
    </lineage>
</organism>
<dbReference type="AlphaFoldDB" id="A0A8H5HZB1"/>
<comment type="caution">
    <text evidence="3">The sequence shown here is derived from an EMBL/GenBank/DDBJ whole genome shotgun (WGS) entry which is preliminary data.</text>
</comment>
<dbReference type="OrthoDB" id="429813at2759"/>
<evidence type="ECO:0000313" key="3">
    <source>
        <dbReference type="EMBL" id="KAF5392253.1"/>
    </source>
</evidence>
<dbReference type="Proteomes" id="UP000518752">
    <property type="component" value="Unassembled WGS sequence"/>
</dbReference>
<dbReference type="Gene3D" id="3.40.50.12780">
    <property type="entry name" value="N-terminal domain of ligase-like"/>
    <property type="match status" value="1"/>
</dbReference>
<sequence>MILRTHLTNVEEAAARHPSRVAFKIPRANEKINVDGWHDVTYTQYLLDIERFAAYWYHVLNGVAGIPQRSVIAICSRGYNYIDVLHVYGIFRAGYITQLVSLFPDAPYDSIRGIFESANPRAFVFESLYKNSEAVRNAPIPCYEALPSVDIAYSDKHSLPRFPKVEAEDTAIIAQTSGTSSGVSKVVPASYRWLDAVGRKSSLMNVPSIPGKQDIYAWRCAHKKLRRDNQTDVFSKSFMEQLTFLIGTAYHAACVVQPTNGQPPTNELVAMIKQCQINKIYQFPLFLEKHLQAARSDPDILSTLAALDGIMYGGSSLCASEEEWAFQNNVNLINTYGCTESGALLMSNGTRKDCRNLLRLYPGATLKFIPFVSQELDDSGSGLVELVIPPDAPECPDKSRRAEDNSFYTGDLFREIEPGAYVHCGRNGDWINMGNSQLCNTKDIEHNVRELCGDIITGCVVVGENRPSPVLIVESHSENLKEAPAEIYCRIASYNAARHFHERIASEKMIIAVPPGTLPRTANKGTVRRRAVETMFKKDIDDIFCS</sequence>
<dbReference type="InterPro" id="IPR042099">
    <property type="entry name" value="ANL_N_sf"/>
</dbReference>
<evidence type="ECO:0000313" key="4">
    <source>
        <dbReference type="Proteomes" id="UP000518752"/>
    </source>
</evidence>
<dbReference type="PANTHER" id="PTHR43201:SF8">
    <property type="entry name" value="ACYL-COA SYNTHETASE FAMILY MEMBER 3"/>
    <property type="match status" value="1"/>
</dbReference>
<name>A0A8H5HZB1_9AGAR</name>
<dbReference type="SUPFAM" id="SSF56801">
    <property type="entry name" value="Acetyl-CoA synthetase-like"/>
    <property type="match status" value="1"/>
</dbReference>
<dbReference type="Pfam" id="PF00501">
    <property type="entry name" value="AMP-binding"/>
    <property type="match status" value="1"/>
</dbReference>
<comment type="similarity">
    <text evidence="1">Belongs to the ATP-dependent AMP-binding enzyme family.</text>
</comment>
<dbReference type="GO" id="GO:0031956">
    <property type="term" value="F:medium-chain fatty acid-CoA ligase activity"/>
    <property type="evidence" value="ECO:0007669"/>
    <property type="project" value="TreeGrafter"/>
</dbReference>
<dbReference type="GO" id="GO:0006631">
    <property type="term" value="P:fatty acid metabolic process"/>
    <property type="evidence" value="ECO:0007669"/>
    <property type="project" value="TreeGrafter"/>
</dbReference>
<evidence type="ECO:0000256" key="1">
    <source>
        <dbReference type="ARBA" id="ARBA00006432"/>
    </source>
</evidence>
<dbReference type="InterPro" id="IPR000873">
    <property type="entry name" value="AMP-dep_synth/lig_dom"/>
</dbReference>
<protein>
    <recommendedName>
        <fullName evidence="2">AMP-dependent synthetase/ligase domain-containing protein</fullName>
    </recommendedName>
</protein>
<evidence type="ECO:0000259" key="2">
    <source>
        <dbReference type="Pfam" id="PF00501"/>
    </source>
</evidence>
<reference evidence="3 4" key="1">
    <citation type="journal article" date="2020" name="ISME J.">
        <title>Uncovering the hidden diversity of litter-decomposition mechanisms in mushroom-forming fungi.</title>
        <authorList>
            <person name="Floudas D."/>
            <person name="Bentzer J."/>
            <person name="Ahren D."/>
            <person name="Johansson T."/>
            <person name="Persson P."/>
            <person name="Tunlid A."/>
        </authorList>
    </citation>
    <scope>NUCLEOTIDE SEQUENCE [LARGE SCALE GENOMIC DNA]</scope>
    <source>
        <strain evidence="3 4">CBS 406.79</strain>
    </source>
</reference>
<feature type="domain" description="AMP-dependent synthetase/ligase" evidence="2">
    <location>
        <begin position="11"/>
        <end position="348"/>
    </location>
</feature>